<organism evidence="1 2">
    <name type="scientific">Lysinibacillus composti</name>
    <dbReference type="NCBI Taxonomy" id="720633"/>
    <lineage>
        <taxon>Bacteria</taxon>
        <taxon>Bacillati</taxon>
        <taxon>Bacillota</taxon>
        <taxon>Bacilli</taxon>
        <taxon>Bacillales</taxon>
        <taxon>Bacillaceae</taxon>
        <taxon>Lysinibacillus</taxon>
    </lineage>
</organism>
<dbReference type="AlphaFoldDB" id="A0A3N9UE17"/>
<reference evidence="1 2" key="1">
    <citation type="journal article" date="2013" name="J. Microbiol.">
        <title>Lysinibacillus chungkukjangi sp. nov., isolated from Chungkukjang, Korean fermented soybean food.</title>
        <authorList>
            <person name="Kim S.J."/>
            <person name="Jang Y.H."/>
            <person name="Hamada M."/>
            <person name="Ahn J.H."/>
            <person name="Weon H.Y."/>
            <person name="Suzuki K."/>
            <person name="Whang K.S."/>
            <person name="Kwon S.W."/>
        </authorList>
    </citation>
    <scope>NUCLEOTIDE SEQUENCE [LARGE SCALE GENOMIC DNA]</scope>
    <source>
        <strain evidence="1 2">MCCC 1A12701</strain>
    </source>
</reference>
<comment type="caution">
    <text evidence="1">The sequence shown here is derived from an EMBL/GenBank/DDBJ whole genome shotgun (WGS) entry which is preliminary data.</text>
</comment>
<gene>
    <name evidence="1" type="ORF">EBB45_11235</name>
</gene>
<accession>A0A3N9UE17</accession>
<evidence type="ECO:0000313" key="1">
    <source>
        <dbReference type="EMBL" id="RQW74455.1"/>
    </source>
</evidence>
<name>A0A3N9UE17_9BACI</name>
<dbReference type="OrthoDB" id="2607509at2"/>
<dbReference type="EMBL" id="RRCT01000009">
    <property type="protein sequence ID" value="RQW74455.1"/>
    <property type="molecule type" value="Genomic_DNA"/>
</dbReference>
<dbReference type="Proteomes" id="UP000274033">
    <property type="component" value="Unassembled WGS sequence"/>
</dbReference>
<evidence type="ECO:0000313" key="2">
    <source>
        <dbReference type="Proteomes" id="UP000274033"/>
    </source>
</evidence>
<sequence length="132" mass="15386">MTLKAIANKLFVINLLDWSALNEVEQEMMQQERNAIVQRFVEKAGQENSIFTLKAMIEYDKANFFLPVQCIISLYQRLIFLAQSKDSNNYLDFAKYLRLYGSDWYAVADEIESLIGLNEIEEAFKIVMEIRG</sequence>
<dbReference type="RefSeq" id="WP_124764718.1">
    <property type="nucleotide sequence ID" value="NZ_JAFBDY010000008.1"/>
</dbReference>
<proteinExistence type="predicted"/>
<keyword evidence="2" id="KW-1185">Reference proteome</keyword>
<protein>
    <submittedName>
        <fullName evidence="1">Uncharacterized protein</fullName>
    </submittedName>
</protein>